<name>A0A644ZHR3_9ZZZZ</name>
<dbReference type="AlphaFoldDB" id="A0A644ZHR3"/>
<comment type="caution">
    <text evidence="1">The sequence shown here is derived from an EMBL/GenBank/DDBJ whole genome shotgun (WGS) entry which is preliminary data.</text>
</comment>
<reference evidence="1" key="1">
    <citation type="submission" date="2019-08" db="EMBL/GenBank/DDBJ databases">
        <authorList>
            <person name="Kucharzyk K."/>
            <person name="Murdoch R.W."/>
            <person name="Higgins S."/>
            <person name="Loffler F."/>
        </authorList>
    </citation>
    <scope>NUCLEOTIDE SEQUENCE</scope>
</reference>
<protein>
    <submittedName>
        <fullName evidence="1">Uncharacterized protein</fullName>
    </submittedName>
</protein>
<sequence length="685" mass="71160">MLHQLIPHQLNQERAPVAQLGQPLHHVQHEMEAIDIVLHPHVEGRCDGALLLIAAHMKVLVVPPVSQLMHQGGVAVEGEDDGLILGEQGIVIHVGEAVGVLGVGLELHEVHHVDDTEPKLRQVLAQDGNRGQGLQGGAVSAAGQHCVRLLRLVVGGPLPDADALGAVLYRLLHGQPLGTGMLGGNHHIDVIPAADAVGKGRQQAVGVRREIETHHVGLFVGHMIQKAGVLMGKAVVILLPHVGGKDIVEGRDIVPPGQLVADFQPLGVLGKHGVHDADKGLVAVEEAVAAGKEVALQPALAHVLRKHGVHHPAVRVKKFVGLLGGGVPAAAGNLKDGAKPVGHGLVRPEYTKIPGFQIQLEDVPHKAAQHQHILRVYPAGGRDVQPVFPEIRQAQVTQQQAAVGVGVGAHAPAALGGQLPEDGHRPPALVEQLLRAVAEHPLLQLRNVLRLACVDGDGNLVGAEGTLHLFPIHDFWTGPALGRAEYQHGPARAGVVAGFAGILLDAPQLTHRPFQGGGHSLMHRLRLIALHEAGLPATASEEQFGFLPGDAVKDGGIGDFVAVQVKNGQNGAVRDGIKEFIGVPGGGQRAGFGLAVAHHAGGDQVGIVHHRAKGVGQAVPQLAALVDRAGSLGCHMAGHAAGEGELLEQPLHARLVLADVGIDLAVGAVQPVLGHHGVAAVPRTG</sequence>
<organism evidence="1">
    <name type="scientific">bioreactor metagenome</name>
    <dbReference type="NCBI Taxonomy" id="1076179"/>
    <lineage>
        <taxon>unclassified sequences</taxon>
        <taxon>metagenomes</taxon>
        <taxon>ecological metagenomes</taxon>
    </lineage>
</organism>
<gene>
    <name evidence="1" type="ORF">SDC9_83985</name>
</gene>
<dbReference type="EMBL" id="VSSQ01007920">
    <property type="protein sequence ID" value="MPM37374.1"/>
    <property type="molecule type" value="Genomic_DNA"/>
</dbReference>
<proteinExistence type="predicted"/>
<accession>A0A644ZHR3</accession>
<evidence type="ECO:0000313" key="1">
    <source>
        <dbReference type="EMBL" id="MPM37374.1"/>
    </source>
</evidence>